<sequence>MRWFRSAVSAGAVTVLLTCGLAGTPAAASGSPAAPSTPKASAPAHPGSDYLGSTIGKDPAATPKAAPRAATAAGVTTPGMDVSHYQGTVDWGAAAGNGAKFAYMKATESTTYVDPQFATNYAGSANAGILRGAYHFGLPDTSTGAAQAQFFLSHGGGWVADGKTLPPVLDIEYNPYSTADWTGWCYNMTPAQITAWITDFTTTIHDRTNRWPVIYTTNGWWNHCTGNNPGFANDPLWIAATITMPASWTDYTFAQTATSGTFPGDQDVFNGSLTDLQTLATGTEPDKITEHYNALGGSTSYLGTPTGNRYPAGGGWAQNYQYGVIGYNPPTGAYAVHGAIAQHYQELGGPNGFLGLPTTDETLTPDSSGSYNHFTNSGSIYWTSTTGARSLHGAIRDKWAALGWERGLGYPTTDETGTPDGTGRYNHFTNTASVYWTSATGAQSIRGPIRDKWAALGWERGLGYPTTDQGTTPDGIGRYNHFNGAQGSSIYWTPATGAQSIHGAIRQKWADLGWEKGRLGYPTSDEFAVTGGRRNTFQHGTITWISADSTTQVAYS</sequence>
<dbReference type="InterPro" id="IPR002053">
    <property type="entry name" value="Glyco_hydro_25"/>
</dbReference>
<dbReference type="InterPro" id="IPR017853">
    <property type="entry name" value="GH"/>
</dbReference>
<dbReference type="Proteomes" id="UP001595764">
    <property type="component" value="Unassembled WGS sequence"/>
</dbReference>
<comment type="catalytic activity">
    <reaction evidence="4">
        <text>Hydrolysis of (1-&gt;4)-beta-linkages between N-acetylmuramic acid and N-acetyl-D-glucosamine residues in a peptidoglycan and between N-acetyl-D-glucosamine residues in chitodextrins.</text>
        <dbReference type="EC" id="3.2.1.17"/>
    </reaction>
</comment>
<feature type="compositionally biased region" description="Low complexity" evidence="5">
    <location>
        <begin position="27"/>
        <end position="44"/>
    </location>
</feature>
<dbReference type="SMART" id="SM00641">
    <property type="entry name" value="Glyco_25"/>
    <property type="match status" value="1"/>
</dbReference>
<accession>A0ABV7QVE2</accession>
<evidence type="ECO:0000313" key="7">
    <source>
        <dbReference type="EMBL" id="MFC3516149.1"/>
    </source>
</evidence>
<dbReference type="Pfam" id="PF08310">
    <property type="entry name" value="LGFP"/>
    <property type="match status" value="5"/>
</dbReference>
<dbReference type="EC" id="3.2.1.17" evidence="4"/>
<organism evidence="7 8">
    <name type="scientific">Amycolatopsis halotolerans</name>
    <dbReference type="NCBI Taxonomy" id="330083"/>
    <lineage>
        <taxon>Bacteria</taxon>
        <taxon>Bacillati</taxon>
        <taxon>Actinomycetota</taxon>
        <taxon>Actinomycetes</taxon>
        <taxon>Pseudonocardiales</taxon>
        <taxon>Pseudonocardiaceae</taxon>
        <taxon>Amycolatopsis</taxon>
    </lineage>
</organism>
<evidence type="ECO:0000313" key="8">
    <source>
        <dbReference type="Proteomes" id="UP001595764"/>
    </source>
</evidence>
<comment type="similarity">
    <text evidence="1 4">Belongs to the glycosyl hydrolase 25 family.</text>
</comment>
<dbReference type="RefSeq" id="WP_377870057.1">
    <property type="nucleotide sequence ID" value="NZ_JBHMAY010000018.1"/>
</dbReference>
<dbReference type="SUPFAM" id="SSF51445">
    <property type="entry name" value="(Trans)glycosidases"/>
    <property type="match status" value="1"/>
</dbReference>
<feature type="chain" id="PRO_5045652291" description="Lysozyme" evidence="6">
    <location>
        <begin position="29"/>
        <end position="556"/>
    </location>
</feature>
<dbReference type="PROSITE" id="PS00953">
    <property type="entry name" value="GLYCOSYL_HYDROL_F25_1"/>
    <property type="match status" value="1"/>
</dbReference>
<dbReference type="Gene3D" id="3.20.20.80">
    <property type="entry name" value="Glycosidases"/>
    <property type="match status" value="1"/>
</dbReference>
<proteinExistence type="inferred from homology"/>
<dbReference type="PANTHER" id="PTHR34135:SF2">
    <property type="entry name" value="LYSOZYME"/>
    <property type="match status" value="1"/>
</dbReference>
<dbReference type="PROSITE" id="PS51904">
    <property type="entry name" value="GLYCOSYL_HYDROL_F25_2"/>
    <property type="match status" value="1"/>
</dbReference>
<feature type="region of interest" description="Disordered" evidence="5">
    <location>
        <begin position="27"/>
        <end position="66"/>
    </location>
</feature>
<keyword evidence="2 4" id="KW-0378">Hydrolase</keyword>
<keyword evidence="8" id="KW-1185">Reference proteome</keyword>
<evidence type="ECO:0000256" key="6">
    <source>
        <dbReference type="SAM" id="SignalP"/>
    </source>
</evidence>
<feature type="signal peptide" evidence="6">
    <location>
        <begin position="1"/>
        <end position="28"/>
    </location>
</feature>
<comment type="caution">
    <text evidence="7">The sequence shown here is derived from an EMBL/GenBank/DDBJ whole genome shotgun (WGS) entry which is preliminary data.</text>
</comment>
<dbReference type="Pfam" id="PF01183">
    <property type="entry name" value="Glyco_hydro_25"/>
    <property type="match status" value="1"/>
</dbReference>
<name>A0ABV7QVE2_9PSEU</name>
<evidence type="ECO:0000256" key="5">
    <source>
        <dbReference type="SAM" id="MobiDB-lite"/>
    </source>
</evidence>
<evidence type="ECO:0000256" key="3">
    <source>
        <dbReference type="ARBA" id="ARBA00023295"/>
    </source>
</evidence>
<gene>
    <name evidence="7" type="ORF">ACFORO_38705</name>
</gene>
<reference evidence="8" key="1">
    <citation type="journal article" date="2019" name="Int. J. Syst. Evol. Microbiol.">
        <title>The Global Catalogue of Microorganisms (GCM) 10K type strain sequencing project: providing services to taxonomists for standard genome sequencing and annotation.</title>
        <authorList>
            <consortium name="The Broad Institute Genomics Platform"/>
            <consortium name="The Broad Institute Genome Sequencing Center for Infectious Disease"/>
            <person name="Wu L."/>
            <person name="Ma J."/>
        </authorList>
    </citation>
    <scope>NUCLEOTIDE SEQUENCE [LARGE SCALE GENOMIC DNA]</scope>
    <source>
        <strain evidence="8">CGMCC 4.7682</strain>
    </source>
</reference>
<dbReference type="InterPro" id="IPR013207">
    <property type="entry name" value="LGFP"/>
</dbReference>
<dbReference type="InterPro" id="IPR018077">
    <property type="entry name" value="Glyco_hydro_fam25_subgr"/>
</dbReference>
<keyword evidence="3 4" id="KW-0326">Glycosidase</keyword>
<protein>
    <recommendedName>
        <fullName evidence="4">Lysozyme</fullName>
        <ecNumber evidence="4">3.2.1.17</ecNumber>
    </recommendedName>
</protein>
<keyword evidence="6" id="KW-0732">Signal</keyword>
<evidence type="ECO:0000256" key="2">
    <source>
        <dbReference type="ARBA" id="ARBA00022801"/>
    </source>
</evidence>
<dbReference type="EMBL" id="JBHRWI010000060">
    <property type="protein sequence ID" value="MFC3516149.1"/>
    <property type="molecule type" value="Genomic_DNA"/>
</dbReference>
<dbReference type="InterPro" id="IPR008270">
    <property type="entry name" value="Glyco_hydro_25_AS"/>
</dbReference>
<evidence type="ECO:0000256" key="4">
    <source>
        <dbReference type="RuleBase" id="RU361176"/>
    </source>
</evidence>
<dbReference type="PANTHER" id="PTHR34135">
    <property type="entry name" value="LYSOZYME"/>
    <property type="match status" value="1"/>
</dbReference>
<evidence type="ECO:0000256" key="1">
    <source>
        <dbReference type="ARBA" id="ARBA00010646"/>
    </source>
</evidence>